<evidence type="ECO:0000313" key="2">
    <source>
        <dbReference type="Proteomes" id="UP000224460"/>
    </source>
</evidence>
<evidence type="ECO:0000313" key="1">
    <source>
        <dbReference type="EMBL" id="PHV70288.1"/>
    </source>
</evidence>
<accession>A0AC61DBY5</accession>
<proteinExistence type="predicted"/>
<reference evidence="1" key="1">
    <citation type="submission" date="2017-10" db="EMBL/GenBank/DDBJ databases">
        <title>Genome sequence of cellulolytic Lachnospiraceae bacterium XHS1971 isolated from hotspring sediment.</title>
        <authorList>
            <person name="Vasudevan G."/>
            <person name="Joshi A.J."/>
            <person name="Hivarkar S."/>
            <person name="Lanjekar V.B."/>
            <person name="Dhakephalkar P.K."/>
            <person name="Dagar S."/>
        </authorList>
    </citation>
    <scope>NUCLEOTIDE SEQUENCE</scope>
    <source>
        <strain evidence="1">XHS1971</strain>
    </source>
</reference>
<keyword evidence="2" id="KW-1185">Reference proteome</keyword>
<name>A0AC61DBY5_9FIRM</name>
<sequence>MRLQALGLIEVIGYPAAIEAADAALKASNVQLSGLSKVGSGIMTVQLFGDVGAIRAAVDAGSSAAERIGTVRSAHIIPRLDEAIIGTIVKPPLAHKKSNEEETFDNEKGAPLTEPEHSDEMGINLEKKEALQEEIINFEELDKKSNEELRGLIQTLGISVSSKKLKTAKKEELLELIKSFNNKATL</sequence>
<organism evidence="1 2">
    <name type="scientific">Sporanaerobium hydrogeniformans</name>
    <dbReference type="NCBI Taxonomy" id="3072179"/>
    <lineage>
        <taxon>Bacteria</taxon>
        <taxon>Bacillati</taxon>
        <taxon>Bacillota</taxon>
        <taxon>Clostridia</taxon>
        <taxon>Lachnospirales</taxon>
        <taxon>Lachnospiraceae</taxon>
        <taxon>Sporanaerobium</taxon>
    </lineage>
</organism>
<protein>
    <submittedName>
        <fullName evidence="1">Uncharacterized protein</fullName>
    </submittedName>
</protein>
<comment type="caution">
    <text evidence="1">The sequence shown here is derived from an EMBL/GenBank/DDBJ whole genome shotgun (WGS) entry which is preliminary data.</text>
</comment>
<gene>
    <name evidence="1" type="ORF">CS063_11505</name>
</gene>
<dbReference type="Proteomes" id="UP000224460">
    <property type="component" value="Unassembled WGS sequence"/>
</dbReference>
<dbReference type="EMBL" id="PEDL01000012">
    <property type="protein sequence ID" value="PHV70288.1"/>
    <property type="molecule type" value="Genomic_DNA"/>
</dbReference>